<dbReference type="Proteomes" id="UP000184063">
    <property type="component" value="Unassembled WGS sequence"/>
</dbReference>
<sequence length="77" mass="9267">MVWVTVLLEKAWLRWQFFGRANLLFMKVRLKFTCHREYPRVSLRVLGRRWLPRATRPAYILPWLATSLLPSIRSSLP</sequence>
<protein>
    <submittedName>
        <fullName evidence="1">Uncharacterized protein</fullName>
    </submittedName>
</protein>
<reference evidence="2" key="1">
    <citation type="journal article" date="2017" name="Genome Biol.">
        <title>Comparative genomics reveals high biological diversity and specific adaptations in the industrially and medically important fungal genus Aspergillus.</title>
        <authorList>
            <person name="de Vries R.P."/>
            <person name="Riley R."/>
            <person name="Wiebenga A."/>
            <person name="Aguilar-Osorio G."/>
            <person name="Amillis S."/>
            <person name="Uchima C.A."/>
            <person name="Anderluh G."/>
            <person name="Asadollahi M."/>
            <person name="Askin M."/>
            <person name="Barry K."/>
            <person name="Battaglia E."/>
            <person name="Bayram O."/>
            <person name="Benocci T."/>
            <person name="Braus-Stromeyer S.A."/>
            <person name="Caldana C."/>
            <person name="Canovas D."/>
            <person name="Cerqueira G.C."/>
            <person name="Chen F."/>
            <person name="Chen W."/>
            <person name="Choi C."/>
            <person name="Clum A."/>
            <person name="Dos Santos R.A."/>
            <person name="Damasio A.R."/>
            <person name="Diallinas G."/>
            <person name="Emri T."/>
            <person name="Fekete E."/>
            <person name="Flipphi M."/>
            <person name="Freyberg S."/>
            <person name="Gallo A."/>
            <person name="Gournas C."/>
            <person name="Habgood R."/>
            <person name="Hainaut M."/>
            <person name="Harispe M.L."/>
            <person name="Henrissat B."/>
            <person name="Hilden K.S."/>
            <person name="Hope R."/>
            <person name="Hossain A."/>
            <person name="Karabika E."/>
            <person name="Karaffa L."/>
            <person name="Karanyi Z."/>
            <person name="Krasevec N."/>
            <person name="Kuo A."/>
            <person name="Kusch H."/>
            <person name="LaButti K."/>
            <person name="Lagendijk E.L."/>
            <person name="Lapidus A."/>
            <person name="Levasseur A."/>
            <person name="Lindquist E."/>
            <person name="Lipzen A."/>
            <person name="Logrieco A.F."/>
            <person name="MacCabe A."/>
            <person name="Maekelae M.R."/>
            <person name="Malavazi I."/>
            <person name="Melin P."/>
            <person name="Meyer V."/>
            <person name="Mielnichuk N."/>
            <person name="Miskei M."/>
            <person name="Molnar A.P."/>
            <person name="Mule G."/>
            <person name="Ngan C.Y."/>
            <person name="Orejas M."/>
            <person name="Orosz E."/>
            <person name="Ouedraogo J.P."/>
            <person name="Overkamp K.M."/>
            <person name="Park H.-S."/>
            <person name="Perrone G."/>
            <person name="Piumi F."/>
            <person name="Punt P.J."/>
            <person name="Ram A.F."/>
            <person name="Ramon A."/>
            <person name="Rauscher S."/>
            <person name="Record E."/>
            <person name="Riano-Pachon D.M."/>
            <person name="Robert V."/>
            <person name="Roehrig J."/>
            <person name="Ruller R."/>
            <person name="Salamov A."/>
            <person name="Salih N.S."/>
            <person name="Samson R.A."/>
            <person name="Sandor E."/>
            <person name="Sanguinetti M."/>
            <person name="Schuetze T."/>
            <person name="Sepcic K."/>
            <person name="Shelest E."/>
            <person name="Sherlock G."/>
            <person name="Sophianopoulou V."/>
            <person name="Squina F.M."/>
            <person name="Sun H."/>
            <person name="Susca A."/>
            <person name="Todd R.B."/>
            <person name="Tsang A."/>
            <person name="Unkles S.E."/>
            <person name="van de Wiele N."/>
            <person name="van Rossen-Uffink D."/>
            <person name="Oliveira J.V."/>
            <person name="Vesth T.C."/>
            <person name="Visser J."/>
            <person name="Yu J.-H."/>
            <person name="Zhou M."/>
            <person name="Andersen M.R."/>
            <person name="Archer D.B."/>
            <person name="Baker S.E."/>
            <person name="Benoit I."/>
            <person name="Brakhage A.A."/>
            <person name="Braus G.H."/>
            <person name="Fischer R."/>
            <person name="Frisvad J.C."/>
            <person name="Goldman G.H."/>
            <person name="Houbraken J."/>
            <person name="Oakley B."/>
            <person name="Pocsi I."/>
            <person name="Scazzocchio C."/>
            <person name="Seiboth B."/>
            <person name="vanKuyk P.A."/>
            <person name="Wortman J."/>
            <person name="Dyer P.S."/>
            <person name="Grigoriev I.V."/>
        </authorList>
    </citation>
    <scope>NUCLEOTIDE SEQUENCE [LARGE SCALE GENOMIC DNA]</scope>
    <source>
        <strain evidence="2">CBS 106.47</strain>
    </source>
</reference>
<dbReference type="EMBL" id="KV878261">
    <property type="protein sequence ID" value="OJZ80091.1"/>
    <property type="molecule type" value="Genomic_DNA"/>
</dbReference>
<name>A0A1M3T032_ASPLC</name>
<dbReference type="VEuPathDB" id="FungiDB:ASPFODRAFT_708857"/>
<organism evidence="1 2">
    <name type="scientific">Aspergillus luchuensis (strain CBS 106.47)</name>
    <dbReference type="NCBI Taxonomy" id="1137211"/>
    <lineage>
        <taxon>Eukaryota</taxon>
        <taxon>Fungi</taxon>
        <taxon>Dikarya</taxon>
        <taxon>Ascomycota</taxon>
        <taxon>Pezizomycotina</taxon>
        <taxon>Eurotiomycetes</taxon>
        <taxon>Eurotiomycetidae</taxon>
        <taxon>Eurotiales</taxon>
        <taxon>Aspergillaceae</taxon>
        <taxon>Aspergillus</taxon>
        <taxon>Aspergillus subgen. Circumdati</taxon>
    </lineage>
</organism>
<gene>
    <name evidence="1" type="ORF">ASPFODRAFT_708857</name>
</gene>
<evidence type="ECO:0000313" key="1">
    <source>
        <dbReference type="EMBL" id="OJZ80091.1"/>
    </source>
</evidence>
<evidence type="ECO:0000313" key="2">
    <source>
        <dbReference type="Proteomes" id="UP000184063"/>
    </source>
</evidence>
<proteinExistence type="predicted"/>
<dbReference type="AlphaFoldDB" id="A0A1M3T032"/>
<accession>A0A1M3T032</accession>